<name>A0A1C3UMA5_9HYPH</name>
<evidence type="ECO:0000313" key="2">
    <source>
        <dbReference type="Proteomes" id="UP000186228"/>
    </source>
</evidence>
<keyword evidence="2" id="KW-1185">Reference proteome</keyword>
<protein>
    <recommendedName>
        <fullName evidence="3">Helix-turn-helix domain-containing protein</fullName>
    </recommendedName>
</protein>
<reference evidence="2" key="1">
    <citation type="submission" date="2016-08" db="EMBL/GenBank/DDBJ databases">
        <authorList>
            <person name="Varghese N."/>
            <person name="Submissions Spin"/>
        </authorList>
    </citation>
    <scope>NUCLEOTIDE SEQUENCE [LARGE SCALE GENOMIC DNA]</scope>
    <source>
        <strain evidence="2">CCBAU 57015</strain>
    </source>
</reference>
<dbReference type="EMBL" id="FMAC01000002">
    <property type="protein sequence ID" value="SCB16598.1"/>
    <property type="molecule type" value="Genomic_DNA"/>
</dbReference>
<gene>
    <name evidence="1" type="ORF">GA0061100_102643</name>
</gene>
<evidence type="ECO:0008006" key="3">
    <source>
        <dbReference type="Google" id="ProtNLM"/>
    </source>
</evidence>
<sequence>MAVMKHQRRSLLPSGLEEEFVFSGQPRKIAPVPAIPYLWPTRPVVAGEYIQDWQVRAAGDLAGLRLCRSTLDCISSHVSRRDGTCRLTDKALSCRSGRSLRSTHRDISRLKNLGYLMVEYQDGDSVQERVRVLRISVPSDGRSRQRIPGLSKGEVSPTYPLCVGGPDMGASRDD</sequence>
<evidence type="ECO:0000313" key="1">
    <source>
        <dbReference type="EMBL" id="SCB16598.1"/>
    </source>
</evidence>
<accession>A0A1C3UMA5</accession>
<dbReference type="STRING" id="52131.GA0061100_102643"/>
<proteinExistence type="predicted"/>
<organism evidence="1 2">
    <name type="scientific">Rhizobium hainanense</name>
    <dbReference type="NCBI Taxonomy" id="52131"/>
    <lineage>
        <taxon>Bacteria</taxon>
        <taxon>Pseudomonadati</taxon>
        <taxon>Pseudomonadota</taxon>
        <taxon>Alphaproteobacteria</taxon>
        <taxon>Hyphomicrobiales</taxon>
        <taxon>Rhizobiaceae</taxon>
        <taxon>Rhizobium/Agrobacterium group</taxon>
        <taxon>Rhizobium</taxon>
    </lineage>
</organism>
<dbReference type="AlphaFoldDB" id="A0A1C3UMA5"/>
<dbReference type="Proteomes" id="UP000186228">
    <property type="component" value="Unassembled WGS sequence"/>
</dbReference>